<dbReference type="GO" id="GO:0004497">
    <property type="term" value="F:monooxygenase activity"/>
    <property type="evidence" value="ECO:0007669"/>
    <property type="project" value="UniProtKB-KW"/>
</dbReference>
<evidence type="ECO:0000313" key="8">
    <source>
        <dbReference type="EMBL" id="KAF2186550.1"/>
    </source>
</evidence>
<comment type="similarity">
    <text evidence="2 7">Belongs to the cytochrome P450 family.</text>
</comment>
<keyword evidence="5 6" id="KW-0408">Iron</keyword>
<protein>
    <submittedName>
        <fullName evidence="8">Benzoate 4-monooxygenase cytochrome P450</fullName>
    </submittedName>
</protein>
<dbReference type="PANTHER" id="PTHR24305:SF210">
    <property type="entry name" value="CYTOCHROME P450 MONOOXYGENASE ASQL-RELATED"/>
    <property type="match status" value="1"/>
</dbReference>
<dbReference type="GO" id="GO:0020037">
    <property type="term" value="F:heme binding"/>
    <property type="evidence" value="ECO:0007669"/>
    <property type="project" value="InterPro"/>
</dbReference>
<keyword evidence="9" id="KW-1185">Reference proteome</keyword>
<evidence type="ECO:0000256" key="4">
    <source>
        <dbReference type="ARBA" id="ARBA00022723"/>
    </source>
</evidence>
<sequence length="502" mass="56925">MPSLSKLVAVGLLVAVFLHRLYRIIYLLYLSPLRSFPGPKLWACSRLPLQFSMLRGRVHKDFMNLHKQYGPVARVSPNQLAFFTAQSFQDIYNRTGSRNFKKDRTYYESPPNGVDHLVCAVDDAVHLRHRKLLAWGFSGEGLRTQESLVMRHVDAFIQGLDKETPRGKVDICAWFTYTTFDITGDLMFGEPFGCLQESRLHPWIQLTFNAIKALVFIGAAKQFPAFYAVLMRIIPKSILQKGIDHFNLSAEKVDKRLGMGTARPDFMSAMLKNGLSEKDGHYQENEKIMSRAELHSNAYILIIAGSETSATALSGITYYLCKHPIVLQRLLTEIRTCFSADADINFNSTAQLSYLNAVIEEGLRVYPPLVTGLCRLPPPGGDIVDGHFVPEGTTVATHCYVTFHSPSNFNLPEEFIPERWLGTDKRFANDKREALQPFSLGPRGCLGKNLAYAEIRLMLSKLLYHFDIELRPESATWTDQDVYYLWAKPPLMVNLTKRVDAF</sequence>
<dbReference type="PANTHER" id="PTHR24305">
    <property type="entry name" value="CYTOCHROME P450"/>
    <property type="match status" value="1"/>
</dbReference>
<evidence type="ECO:0000256" key="3">
    <source>
        <dbReference type="ARBA" id="ARBA00022617"/>
    </source>
</evidence>
<dbReference type="GO" id="GO:0005506">
    <property type="term" value="F:iron ion binding"/>
    <property type="evidence" value="ECO:0007669"/>
    <property type="project" value="InterPro"/>
</dbReference>
<name>A0A6A6E8R6_9PEZI</name>
<dbReference type="PRINTS" id="PR00385">
    <property type="entry name" value="P450"/>
</dbReference>
<accession>A0A6A6E8R6</accession>
<dbReference type="SUPFAM" id="SSF48264">
    <property type="entry name" value="Cytochrome P450"/>
    <property type="match status" value="1"/>
</dbReference>
<dbReference type="AlphaFoldDB" id="A0A6A6E8R6"/>
<feature type="binding site" description="axial binding residue" evidence="6">
    <location>
        <position position="445"/>
    </location>
    <ligand>
        <name>heme</name>
        <dbReference type="ChEBI" id="CHEBI:30413"/>
    </ligand>
    <ligandPart>
        <name>Fe</name>
        <dbReference type="ChEBI" id="CHEBI:18248"/>
    </ligandPart>
</feature>
<dbReference type="Proteomes" id="UP000800200">
    <property type="component" value="Unassembled WGS sequence"/>
</dbReference>
<keyword evidence="4 6" id="KW-0479">Metal-binding</keyword>
<evidence type="ECO:0000256" key="5">
    <source>
        <dbReference type="ARBA" id="ARBA00023004"/>
    </source>
</evidence>
<proteinExistence type="inferred from homology"/>
<gene>
    <name evidence="8" type="ORF">K469DRAFT_706543</name>
</gene>
<comment type="cofactor">
    <cofactor evidence="1 6">
        <name>heme</name>
        <dbReference type="ChEBI" id="CHEBI:30413"/>
    </cofactor>
</comment>
<dbReference type="InterPro" id="IPR001128">
    <property type="entry name" value="Cyt_P450"/>
</dbReference>
<evidence type="ECO:0000256" key="7">
    <source>
        <dbReference type="RuleBase" id="RU000461"/>
    </source>
</evidence>
<dbReference type="PROSITE" id="PS00086">
    <property type="entry name" value="CYTOCHROME_P450"/>
    <property type="match status" value="1"/>
</dbReference>
<dbReference type="PRINTS" id="PR00463">
    <property type="entry name" value="EP450I"/>
</dbReference>
<dbReference type="InterPro" id="IPR017972">
    <property type="entry name" value="Cyt_P450_CS"/>
</dbReference>
<dbReference type="Gene3D" id="1.10.630.10">
    <property type="entry name" value="Cytochrome P450"/>
    <property type="match status" value="1"/>
</dbReference>
<evidence type="ECO:0000313" key="9">
    <source>
        <dbReference type="Proteomes" id="UP000800200"/>
    </source>
</evidence>
<organism evidence="8 9">
    <name type="scientific">Zopfia rhizophila CBS 207.26</name>
    <dbReference type="NCBI Taxonomy" id="1314779"/>
    <lineage>
        <taxon>Eukaryota</taxon>
        <taxon>Fungi</taxon>
        <taxon>Dikarya</taxon>
        <taxon>Ascomycota</taxon>
        <taxon>Pezizomycotina</taxon>
        <taxon>Dothideomycetes</taxon>
        <taxon>Dothideomycetes incertae sedis</taxon>
        <taxon>Zopfiaceae</taxon>
        <taxon>Zopfia</taxon>
    </lineage>
</organism>
<reference evidence="8" key="1">
    <citation type="journal article" date="2020" name="Stud. Mycol.">
        <title>101 Dothideomycetes genomes: a test case for predicting lifestyles and emergence of pathogens.</title>
        <authorList>
            <person name="Haridas S."/>
            <person name="Albert R."/>
            <person name="Binder M."/>
            <person name="Bloem J."/>
            <person name="Labutti K."/>
            <person name="Salamov A."/>
            <person name="Andreopoulos B."/>
            <person name="Baker S."/>
            <person name="Barry K."/>
            <person name="Bills G."/>
            <person name="Bluhm B."/>
            <person name="Cannon C."/>
            <person name="Castanera R."/>
            <person name="Culley D."/>
            <person name="Daum C."/>
            <person name="Ezra D."/>
            <person name="Gonzalez J."/>
            <person name="Henrissat B."/>
            <person name="Kuo A."/>
            <person name="Liang C."/>
            <person name="Lipzen A."/>
            <person name="Lutzoni F."/>
            <person name="Magnuson J."/>
            <person name="Mondo S."/>
            <person name="Nolan M."/>
            <person name="Ohm R."/>
            <person name="Pangilinan J."/>
            <person name="Park H.-J."/>
            <person name="Ramirez L."/>
            <person name="Alfaro M."/>
            <person name="Sun H."/>
            <person name="Tritt A."/>
            <person name="Yoshinaga Y."/>
            <person name="Zwiers L.-H."/>
            <person name="Turgeon B."/>
            <person name="Goodwin S."/>
            <person name="Spatafora J."/>
            <person name="Crous P."/>
            <person name="Grigoriev I."/>
        </authorList>
    </citation>
    <scope>NUCLEOTIDE SEQUENCE</scope>
    <source>
        <strain evidence="8">CBS 207.26</strain>
    </source>
</reference>
<dbReference type="EMBL" id="ML994629">
    <property type="protein sequence ID" value="KAF2186550.1"/>
    <property type="molecule type" value="Genomic_DNA"/>
</dbReference>
<dbReference type="InterPro" id="IPR050121">
    <property type="entry name" value="Cytochrome_P450_monoxygenase"/>
</dbReference>
<evidence type="ECO:0000256" key="2">
    <source>
        <dbReference type="ARBA" id="ARBA00010617"/>
    </source>
</evidence>
<keyword evidence="7 8" id="KW-0503">Monooxygenase</keyword>
<dbReference type="InterPro" id="IPR002401">
    <property type="entry name" value="Cyt_P450_E_grp-I"/>
</dbReference>
<dbReference type="OrthoDB" id="1470350at2759"/>
<evidence type="ECO:0000256" key="6">
    <source>
        <dbReference type="PIRSR" id="PIRSR602401-1"/>
    </source>
</evidence>
<keyword evidence="7" id="KW-0560">Oxidoreductase</keyword>
<dbReference type="InterPro" id="IPR036396">
    <property type="entry name" value="Cyt_P450_sf"/>
</dbReference>
<dbReference type="Pfam" id="PF00067">
    <property type="entry name" value="p450"/>
    <property type="match status" value="1"/>
</dbReference>
<keyword evidence="3 6" id="KW-0349">Heme</keyword>
<dbReference type="GO" id="GO:0016705">
    <property type="term" value="F:oxidoreductase activity, acting on paired donors, with incorporation or reduction of molecular oxygen"/>
    <property type="evidence" value="ECO:0007669"/>
    <property type="project" value="InterPro"/>
</dbReference>
<evidence type="ECO:0000256" key="1">
    <source>
        <dbReference type="ARBA" id="ARBA00001971"/>
    </source>
</evidence>
<dbReference type="CDD" id="cd11058">
    <property type="entry name" value="CYP60B-like"/>
    <property type="match status" value="1"/>
</dbReference>